<accession>A0A9N9VZT3</accession>
<sequence>MVRRKKHRRETFSFVHISHLNGFKDKETQNKIRRHAMGAAGQLRLKPRRNPTVSVDVHPNTTTIFGQNQPSLSQRPQQQIAPHIAFLGTYPVETSTRARQLIHFIVQVAGNLHFIPFRHESYLLATADPAAFYLYLANAAFLQNHLTQKESNQESSKYLGVCLSQVITRLEKEAPRISPGLMYTMLGLACHETHLGNWDRRAVHLYGLERAVKARGGLGSLDQMISLLIFWFDVLESSSRDSIPRYAIPPHLMAESPPEGTISYPLTRIVERLTRSGNHEIAGALKSFGILVDFMGHKAHNDKVWNSSSQGASLITPITHSLLSMPKPRGVIGRNYGGSGDYSLEMARIALLVILARLKQTFSFPSDELIYLQERFRMLLCSHSGSEFPDLELWCVVYVALIDSAHMRAYVSYIDKLAEELGVKGSEKILELARKIIFADRIFPSEVGVLSFNAARGNIIPDQI</sequence>
<gene>
    <name evidence="2" type="ORF">CRHIZ90672A_00006308</name>
</gene>
<evidence type="ECO:0000256" key="1">
    <source>
        <dbReference type="ARBA" id="ARBA00023242"/>
    </source>
</evidence>
<organism evidence="2 3">
    <name type="scientific">Clonostachys rhizophaga</name>
    <dbReference type="NCBI Taxonomy" id="160324"/>
    <lineage>
        <taxon>Eukaryota</taxon>
        <taxon>Fungi</taxon>
        <taxon>Dikarya</taxon>
        <taxon>Ascomycota</taxon>
        <taxon>Pezizomycotina</taxon>
        <taxon>Sordariomycetes</taxon>
        <taxon>Hypocreomycetidae</taxon>
        <taxon>Hypocreales</taxon>
        <taxon>Bionectriaceae</taxon>
        <taxon>Clonostachys</taxon>
    </lineage>
</organism>
<proteinExistence type="predicted"/>
<dbReference type="InterPro" id="IPR021858">
    <property type="entry name" value="Fun_TF"/>
</dbReference>
<dbReference type="OrthoDB" id="3469225at2759"/>
<dbReference type="PANTHER" id="PTHR37540">
    <property type="entry name" value="TRANSCRIPTION FACTOR (ACR-2), PUTATIVE-RELATED-RELATED"/>
    <property type="match status" value="1"/>
</dbReference>
<comment type="caution">
    <text evidence="2">The sequence shown here is derived from an EMBL/GenBank/DDBJ whole genome shotgun (WGS) entry which is preliminary data.</text>
</comment>
<protein>
    <submittedName>
        <fullName evidence="2">Uncharacterized protein</fullName>
    </submittedName>
</protein>
<dbReference type="PANTHER" id="PTHR37540:SF5">
    <property type="entry name" value="TRANSCRIPTION FACTOR DOMAIN-CONTAINING PROTEIN"/>
    <property type="match status" value="1"/>
</dbReference>
<evidence type="ECO:0000313" key="2">
    <source>
        <dbReference type="EMBL" id="CAH0038423.1"/>
    </source>
</evidence>
<reference evidence="2" key="1">
    <citation type="submission" date="2021-10" db="EMBL/GenBank/DDBJ databases">
        <authorList>
            <person name="Piombo E."/>
        </authorList>
    </citation>
    <scope>NUCLEOTIDE SEQUENCE</scope>
</reference>
<name>A0A9N9VZT3_9HYPO</name>
<keyword evidence="1" id="KW-0539">Nucleus</keyword>
<dbReference type="Proteomes" id="UP000696573">
    <property type="component" value="Unassembled WGS sequence"/>
</dbReference>
<dbReference type="AlphaFoldDB" id="A0A9N9VZT3"/>
<dbReference type="Pfam" id="PF11951">
    <property type="entry name" value="Fungal_trans_2"/>
    <property type="match status" value="1"/>
</dbReference>
<dbReference type="EMBL" id="CABFNQ020000760">
    <property type="protein sequence ID" value="CAH0038423.1"/>
    <property type="molecule type" value="Genomic_DNA"/>
</dbReference>
<evidence type="ECO:0000313" key="3">
    <source>
        <dbReference type="Proteomes" id="UP000696573"/>
    </source>
</evidence>
<keyword evidence="3" id="KW-1185">Reference proteome</keyword>